<dbReference type="EMBL" id="JWIR02000018">
    <property type="protein sequence ID" value="KKB41840.1"/>
    <property type="molecule type" value="Genomic_DNA"/>
</dbReference>
<accession>A0A0F5I954</accession>
<sequence length="56" mass="6294">MVYYQKFLKEGVLFLSVHTLTKPCSYCEGHGYVQLLLGGSETCPYCKGTASEKEQK</sequence>
<evidence type="ECO:0000313" key="1">
    <source>
        <dbReference type="EMBL" id="KKB41840.1"/>
    </source>
</evidence>
<name>A0A0F5I954_BACTR</name>
<dbReference type="InterPro" id="IPR035272">
    <property type="entry name" value="DUF5351"/>
</dbReference>
<gene>
    <name evidence="1" type="ORF">QY95_00458</name>
</gene>
<comment type="caution">
    <text evidence="1">The sequence shown here is derived from an EMBL/GenBank/DDBJ whole genome shotgun (WGS) entry which is preliminary data.</text>
</comment>
<dbReference type="InterPro" id="IPR036407">
    <property type="entry name" value="DM_DNA-bd_sf"/>
</dbReference>
<dbReference type="Proteomes" id="UP000031563">
    <property type="component" value="Unassembled WGS sequence"/>
</dbReference>
<organism evidence="1 2">
    <name type="scientific">Bacillus thermotolerans</name>
    <name type="common">Quasibacillus thermotolerans</name>
    <dbReference type="NCBI Taxonomy" id="1221996"/>
    <lineage>
        <taxon>Bacteria</taxon>
        <taxon>Bacillati</taxon>
        <taxon>Bacillota</taxon>
        <taxon>Bacilli</taxon>
        <taxon>Bacillales</taxon>
        <taxon>Bacillaceae</taxon>
        <taxon>Bacillus</taxon>
    </lineage>
</organism>
<dbReference type="AlphaFoldDB" id="A0A0F5I954"/>
<evidence type="ECO:0000313" key="2">
    <source>
        <dbReference type="Proteomes" id="UP000031563"/>
    </source>
</evidence>
<dbReference type="GO" id="GO:0006355">
    <property type="term" value="P:regulation of DNA-templated transcription"/>
    <property type="evidence" value="ECO:0007669"/>
    <property type="project" value="InterPro"/>
</dbReference>
<keyword evidence="2" id="KW-1185">Reference proteome</keyword>
<dbReference type="Gene3D" id="6.20.20.10">
    <property type="match status" value="1"/>
</dbReference>
<dbReference type="SUPFAM" id="SSF82927">
    <property type="entry name" value="Cysteine-rich DNA binding domain, (DM domain)"/>
    <property type="match status" value="1"/>
</dbReference>
<proteinExistence type="predicted"/>
<dbReference type="Pfam" id="PF17302">
    <property type="entry name" value="DUF5351"/>
    <property type="match status" value="1"/>
</dbReference>
<protein>
    <recommendedName>
        <fullName evidence="3">YuiA family protein</fullName>
    </recommendedName>
</protein>
<evidence type="ECO:0008006" key="3">
    <source>
        <dbReference type="Google" id="ProtNLM"/>
    </source>
</evidence>
<dbReference type="GO" id="GO:0043565">
    <property type="term" value="F:sequence-specific DNA binding"/>
    <property type="evidence" value="ECO:0007669"/>
    <property type="project" value="InterPro"/>
</dbReference>
<reference evidence="1" key="1">
    <citation type="submission" date="2015-02" db="EMBL/GenBank/DDBJ databases">
        <title>Genome Assembly of Bacillaceae bacterium MTCC 8252.</title>
        <authorList>
            <person name="Verma A."/>
            <person name="Khatri I."/>
            <person name="Mual P."/>
            <person name="Subramanian S."/>
            <person name="Krishnamurthi S."/>
        </authorList>
    </citation>
    <scope>NUCLEOTIDE SEQUENCE [LARGE SCALE GENOMIC DNA]</scope>
    <source>
        <strain evidence="1">MTCC 8252</strain>
    </source>
</reference>